<evidence type="ECO:0000313" key="3">
    <source>
        <dbReference type="Proteomes" id="UP001159428"/>
    </source>
</evidence>
<accession>A0AAU9W104</accession>
<reference evidence="2 3" key="1">
    <citation type="submission" date="2022-05" db="EMBL/GenBank/DDBJ databases">
        <authorList>
            <consortium name="Genoscope - CEA"/>
            <person name="William W."/>
        </authorList>
    </citation>
    <scope>NUCLEOTIDE SEQUENCE [LARGE SCALE GENOMIC DNA]</scope>
</reference>
<proteinExistence type="predicted"/>
<dbReference type="AlphaFoldDB" id="A0AAU9W104"/>
<organism evidence="2 3">
    <name type="scientific">Pocillopora meandrina</name>
    <dbReference type="NCBI Taxonomy" id="46732"/>
    <lineage>
        <taxon>Eukaryota</taxon>
        <taxon>Metazoa</taxon>
        <taxon>Cnidaria</taxon>
        <taxon>Anthozoa</taxon>
        <taxon>Hexacorallia</taxon>
        <taxon>Scleractinia</taxon>
        <taxon>Astrocoeniina</taxon>
        <taxon>Pocilloporidae</taxon>
        <taxon>Pocillopora</taxon>
    </lineage>
</organism>
<protein>
    <submittedName>
        <fullName evidence="2">Uncharacterized protein</fullName>
    </submittedName>
</protein>
<evidence type="ECO:0000313" key="2">
    <source>
        <dbReference type="EMBL" id="CAH3044530.1"/>
    </source>
</evidence>
<keyword evidence="3" id="KW-1185">Reference proteome</keyword>
<dbReference type="EMBL" id="CALNXJ010000007">
    <property type="protein sequence ID" value="CAH3044530.1"/>
    <property type="molecule type" value="Genomic_DNA"/>
</dbReference>
<name>A0AAU9W104_9CNID</name>
<dbReference type="Proteomes" id="UP001159428">
    <property type="component" value="Unassembled WGS sequence"/>
</dbReference>
<gene>
    <name evidence="2" type="ORF">PMEA_00031235</name>
</gene>
<evidence type="ECO:0000256" key="1">
    <source>
        <dbReference type="SAM" id="MobiDB-lite"/>
    </source>
</evidence>
<feature type="compositionally biased region" description="Basic and acidic residues" evidence="1">
    <location>
        <begin position="51"/>
        <end position="61"/>
    </location>
</feature>
<sequence length="139" mass="16027">MASKVGSKTPSEIGKEDIETWTSQQIEYLLRRWAASKGAVTKRNKSAPKFSNKDNKNNSEEKETEEDESEKGKFDSKYFDRLFKGIKKPALTVFSGGKDLYHDWKAKFEIFVDRMKVPAKTKDDDVEEFSVWQAIRSCC</sequence>
<comment type="caution">
    <text evidence="2">The sequence shown here is derived from an EMBL/GenBank/DDBJ whole genome shotgun (WGS) entry which is preliminary data.</text>
</comment>
<feature type="region of interest" description="Disordered" evidence="1">
    <location>
        <begin position="38"/>
        <end position="73"/>
    </location>
</feature>